<evidence type="ECO:0000256" key="1">
    <source>
        <dbReference type="SAM" id="MobiDB-lite"/>
    </source>
</evidence>
<dbReference type="AlphaFoldDB" id="A0A7V5H2D4"/>
<name>A0A7V5H2D4_CALAY</name>
<sequence length="121" mass="14684">MQSTINLNRWSDFGAFGLTTVKFNVKTMTTKQIEEMQKKIEAINKFLQLRRQNVEHKIRQINDAIVVMTRKVRQQERLRKREELMKQFEESYFDTHDTEIQYEEEPEMPQKSQESKVDEKK</sequence>
<gene>
    <name evidence="2" type="ORF">ENL21_02350</name>
</gene>
<reference evidence="2" key="1">
    <citation type="journal article" date="2020" name="mSystems">
        <title>Genome- and Community-Level Interaction Insights into Carbon Utilization and Element Cycling Functions of Hydrothermarchaeota in Hydrothermal Sediment.</title>
        <authorList>
            <person name="Zhou Z."/>
            <person name="Liu Y."/>
            <person name="Xu W."/>
            <person name="Pan J."/>
            <person name="Luo Z.H."/>
            <person name="Li M."/>
        </authorList>
    </citation>
    <scope>NUCLEOTIDE SEQUENCE [LARGE SCALE GENOMIC DNA]</scope>
    <source>
        <strain evidence="2">HyVt-76</strain>
    </source>
</reference>
<proteinExistence type="predicted"/>
<feature type="compositionally biased region" description="Basic and acidic residues" evidence="1">
    <location>
        <begin position="90"/>
        <end position="99"/>
    </location>
</feature>
<comment type="caution">
    <text evidence="2">The sequence shown here is derived from an EMBL/GenBank/DDBJ whole genome shotgun (WGS) entry which is preliminary data.</text>
</comment>
<dbReference type="EMBL" id="DRTD01000174">
    <property type="protein sequence ID" value="HHE54594.1"/>
    <property type="molecule type" value="Genomic_DNA"/>
</dbReference>
<accession>A0A7V5H2D4</accession>
<evidence type="ECO:0000313" key="2">
    <source>
        <dbReference type="EMBL" id="HHE54594.1"/>
    </source>
</evidence>
<feature type="region of interest" description="Disordered" evidence="1">
    <location>
        <begin position="90"/>
        <end position="121"/>
    </location>
</feature>
<dbReference type="Proteomes" id="UP000886111">
    <property type="component" value="Unassembled WGS sequence"/>
</dbReference>
<organism evidence="2">
    <name type="scientific">Caldithrix abyssi</name>
    <dbReference type="NCBI Taxonomy" id="187145"/>
    <lineage>
        <taxon>Bacteria</taxon>
        <taxon>Pseudomonadati</taxon>
        <taxon>Calditrichota</taxon>
        <taxon>Calditrichia</taxon>
        <taxon>Calditrichales</taxon>
        <taxon>Calditrichaceae</taxon>
        <taxon>Caldithrix</taxon>
    </lineage>
</organism>
<protein>
    <submittedName>
        <fullName evidence="2">Uncharacterized protein</fullName>
    </submittedName>
</protein>